<comment type="caution">
    <text evidence="4">The sequence shown here is derived from an EMBL/GenBank/DDBJ whole genome shotgun (WGS) entry which is preliminary data.</text>
</comment>
<dbReference type="InterPro" id="IPR029056">
    <property type="entry name" value="Ribokinase-like"/>
</dbReference>
<evidence type="ECO:0000313" key="4">
    <source>
        <dbReference type="EMBL" id="OEO30686.1"/>
    </source>
</evidence>
<dbReference type="InterPro" id="IPR002173">
    <property type="entry name" value="Carboh/pur_kinase_PfkB_CS"/>
</dbReference>
<dbReference type="PROSITE" id="PS00584">
    <property type="entry name" value="PFKB_KINASES_2"/>
    <property type="match status" value="1"/>
</dbReference>
<dbReference type="OrthoDB" id="9795789at2"/>
<name>A0A1E5XQ04_9HYPH</name>
<keyword evidence="2" id="KW-0418">Kinase</keyword>
<dbReference type="RefSeq" id="WP_069910109.1">
    <property type="nucleotide sequence ID" value="NZ_LAJE02000191.1"/>
</dbReference>
<dbReference type="SUPFAM" id="SSF53613">
    <property type="entry name" value="Ribokinase-like"/>
    <property type="match status" value="1"/>
</dbReference>
<evidence type="ECO:0000259" key="3">
    <source>
        <dbReference type="Pfam" id="PF00294"/>
    </source>
</evidence>
<dbReference type="AlphaFoldDB" id="A0A1E5XQ04"/>
<dbReference type="Proteomes" id="UP000095463">
    <property type="component" value="Unassembled WGS sequence"/>
</dbReference>
<organism evidence="4 5">
    <name type="scientific">Devosia insulae DS-56</name>
    <dbReference type="NCBI Taxonomy" id="1116389"/>
    <lineage>
        <taxon>Bacteria</taxon>
        <taxon>Pseudomonadati</taxon>
        <taxon>Pseudomonadota</taxon>
        <taxon>Alphaproteobacteria</taxon>
        <taxon>Hyphomicrobiales</taxon>
        <taxon>Devosiaceae</taxon>
        <taxon>Devosia</taxon>
    </lineage>
</organism>
<dbReference type="PANTHER" id="PTHR10584">
    <property type="entry name" value="SUGAR KINASE"/>
    <property type="match status" value="1"/>
</dbReference>
<keyword evidence="5" id="KW-1185">Reference proteome</keyword>
<feature type="domain" description="Carbohydrate kinase PfkB" evidence="3">
    <location>
        <begin position="1"/>
        <end position="284"/>
    </location>
</feature>
<accession>A0A1E5XQ04</accession>
<dbReference type="GO" id="GO:0016301">
    <property type="term" value="F:kinase activity"/>
    <property type="evidence" value="ECO:0007669"/>
    <property type="project" value="UniProtKB-KW"/>
</dbReference>
<sequence length="295" mass="30210">MRRILCVGALTMDTIFRLDRLPDGPGKVIPLDAVEVAEGMAAAQAASIVRLGGKAALWASAGDDATGDRLVQQISGEGVDCSRVRRVAGSRSGFSSIFMDRSGSTMIVPRYDPTLMAPPEVAPNLGGIDAVMVDVRWPGAAALALGAAKAAGIPAILDADMAARDVLDGLLPLATHVVASESAAKLVTGADTAEQAAGWLAVSHGGFVAVTAGADGCWWTEGDGIRHSPAPKVEAIDTLAAGDVFHAGFAVGLLEGWPMRNVIAFASAAAAIKCTRFGGRLGAPSRAEVEAFLIR</sequence>
<protein>
    <submittedName>
        <fullName evidence="4">Ribokinase</fullName>
    </submittedName>
</protein>
<dbReference type="Gene3D" id="3.40.1190.20">
    <property type="match status" value="1"/>
</dbReference>
<evidence type="ECO:0000256" key="1">
    <source>
        <dbReference type="ARBA" id="ARBA00022679"/>
    </source>
</evidence>
<proteinExistence type="predicted"/>
<evidence type="ECO:0000313" key="5">
    <source>
        <dbReference type="Proteomes" id="UP000095463"/>
    </source>
</evidence>
<dbReference type="EMBL" id="LAJE02000191">
    <property type="protein sequence ID" value="OEO30686.1"/>
    <property type="molecule type" value="Genomic_DNA"/>
</dbReference>
<evidence type="ECO:0000256" key="2">
    <source>
        <dbReference type="ARBA" id="ARBA00022777"/>
    </source>
</evidence>
<keyword evidence="1" id="KW-0808">Transferase</keyword>
<dbReference type="GO" id="GO:0005829">
    <property type="term" value="C:cytosol"/>
    <property type="evidence" value="ECO:0007669"/>
    <property type="project" value="TreeGrafter"/>
</dbReference>
<dbReference type="PANTHER" id="PTHR10584:SF157">
    <property type="entry name" value="SULFOFRUCTOSE KINASE"/>
    <property type="match status" value="1"/>
</dbReference>
<dbReference type="InterPro" id="IPR011611">
    <property type="entry name" value="PfkB_dom"/>
</dbReference>
<gene>
    <name evidence="4" type="ORF">VW23_020040</name>
</gene>
<reference evidence="4 5" key="1">
    <citation type="journal article" date="2015" name="Genome Announc.">
        <title>Genome Assemblies of Three Soil-Associated Devosia species: D. insulae, D. limi, and D. soli.</title>
        <authorList>
            <person name="Hassan Y.I."/>
            <person name="Lepp D."/>
            <person name="Zhou T."/>
        </authorList>
    </citation>
    <scope>NUCLEOTIDE SEQUENCE [LARGE SCALE GENOMIC DNA]</scope>
    <source>
        <strain evidence="4 5">DS-56</strain>
    </source>
</reference>
<dbReference type="Pfam" id="PF00294">
    <property type="entry name" value="PfkB"/>
    <property type="match status" value="1"/>
</dbReference>